<evidence type="ECO:0000256" key="1">
    <source>
        <dbReference type="ARBA" id="ARBA00010774"/>
    </source>
</evidence>
<dbReference type="Proteomes" id="UP000759537">
    <property type="component" value="Unassembled WGS sequence"/>
</dbReference>
<reference evidence="4" key="1">
    <citation type="submission" date="2019-10" db="EMBL/GenBank/DDBJ databases">
        <authorList>
            <consortium name="DOE Joint Genome Institute"/>
            <person name="Kuo A."/>
            <person name="Miyauchi S."/>
            <person name="Kiss E."/>
            <person name="Drula E."/>
            <person name="Kohler A."/>
            <person name="Sanchez-Garcia M."/>
            <person name="Andreopoulos B."/>
            <person name="Barry K.W."/>
            <person name="Bonito G."/>
            <person name="Buee M."/>
            <person name="Carver A."/>
            <person name="Chen C."/>
            <person name="Cichocki N."/>
            <person name="Clum A."/>
            <person name="Culley D."/>
            <person name="Crous P.W."/>
            <person name="Fauchery L."/>
            <person name="Girlanda M."/>
            <person name="Hayes R."/>
            <person name="Keri Z."/>
            <person name="LaButti K."/>
            <person name="Lipzen A."/>
            <person name="Lombard V."/>
            <person name="Magnuson J."/>
            <person name="Maillard F."/>
            <person name="Morin E."/>
            <person name="Murat C."/>
            <person name="Nolan M."/>
            <person name="Ohm R."/>
            <person name="Pangilinan J."/>
            <person name="Pereira M."/>
            <person name="Perotto S."/>
            <person name="Peter M."/>
            <person name="Riley R."/>
            <person name="Sitrit Y."/>
            <person name="Stielow B."/>
            <person name="Szollosi G."/>
            <person name="Zifcakova L."/>
            <person name="Stursova M."/>
            <person name="Spatafora J.W."/>
            <person name="Tedersoo L."/>
            <person name="Vaario L.-M."/>
            <person name="Yamada A."/>
            <person name="Yan M."/>
            <person name="Wang P."/>
            <person name="Xu J."/>
            <person name="Bruns T."/>
            <person name="Baldrian P."/>
            <person name="Vilgalys R."/>
            <person name="Henrissat B."/>
            <person name="Grigoriev I.V."/>
            <person name="Hibbett D."/>
            <person name="Nagy L.G."/>
            <person name="Martin F.M."/>
        </authorList>
    </citation>
    <scope>NUCLEOTIDE SEQUENCE</scope>
    <source>
        <strain evidence="4">Prilba</strain>
    </source>
</reference>
<sequence length="449" mass="49941">MSFMSATFTLTPEQLALQEVRRLKKDKAATSAGAASSTAPGTLVNNEKGQIVPRPWLALQDSPSPTNGTRPVKIMTWNLLAQCLVRRELFPNCGCLKSSQREPMLYKEILSADADILCLQEVDRLEKLIPVLEEANYDHVYASGPGKKHGCLIGFRKDSLRIRNQSVLHYDDIDIRTDGTEHSRKGLSFQTRNIANVVALERLGQPSEGFIVATTHLFWHPSYAYERARQAGILLREVIKYRESSGLLSWPCFLAGDFNFGPTEPGYALLVGDTLTPAQEELLERSRVVHVSVDPTVPLTNPFATNDDEDGGAQTDPDKVITNAREASPADGLLKSSELVDLFAVTALRPRSLYDEGQRLLEKISSPVPRCGERMGLPPHKRGAYEPEWTCYTHYWKNVLDYIWVIDPPDRRASVVRLLQPHATENLHPGLPRKGVSGSDHVSLAAEVQ</sequence>
<dbReference type="PANTHER" id="PTHR12121">
    <property type="entry name" value="CARBON CATABOLITE REPRESSOR PROTEIN 4"/>
    <property type="match status" value="1"/>
</dbReference>
<gene>
    <name evidence="4" type="ORF">DFH94DRAFT_844618</name>
</gene>
<comment type="similarity">
    <text evidence="1">Belongs to the CCR4/nocturin family.</text>
</comment>
<keyword evidence="4" id="KW-0540">Nuclease</keyword>
<dbReference type="InterPro" id="IPR005135">
    <property type="entry name" value="Endo/exonuclease/phosphatase"/>
</dbReference>
<organism evidence="4 5">
    <name type="scientific">Russula ochroleuca</name>
    <dbReference type="NCBI Taxonomy" id="152965"/>
    <lineage>
        <taxon>Eukaryota</taxon>
        <taxon>Fungi</taxon>
        <taxon>Dikarya</taxon>
        <taxon>Basidiomycota</taxon>
        <taxon>Agaricomycotina</taxon>
        <taxon>Agaricomycetes</taxon>
        <taxon>Russulales</taxon>
        <taxon>Russulaceae</taxon>
        <taxon>Russula</taxon>
    </lineage>
</organism>
<reference evidence="4" key="2">
    <citation type="journal article" date="2020" name="Nat. Commun.">
        <title>Large-scale genome sequencing of mycorrhizal fungi provides insights into the early evolution of symbiotic traits.</title>
        <authorList>
            <person name="Miyauchi S."/>
            <person name="Kiss E."/>
            <person name="Kuo A."/>
            <person name="Drula E."/>
            <person name="Kohler A."/>
            <person name="Sanchez-Garcia M."/>
            <person name="Morin E."/>
            <person name="Andreopoulos B."/>
            <person name="Barry K.W."/>
            <person name="Bonito G."/>
            <person name="Buee M."/>
            <person name="Carver A."/>
            <person name="Chen C."/>
            <person name="Cichocki N."/>
            <person name="Clum A."/>
            <person name="Culley D."/>
            <person name="Crous P.W."/>
            <person name="Fauchery L."/>
            <person name="Girlanda M."/>
            <person name="Hayes R.D."/>
            <person name="Keri Z."/>
            <person name="LaButti K."/>
            <person name="Lipzen A."/>
            <person name="Lombard V."/>
            <person name="Magnuson J."/>
            <person name="Maillard F."/>
            <person name="Murat C."/>
            <person name="Nolan M."/>
            <person name="Ohm R.A."/>
            <person name="Pangilinan J."/>
            <person name="Pereira M.F."/>
            <person name="Perotto S."/>
            <person name="Peter M."/>
            <person name="Pfister S."/>
            <person name="Riley R."/>
            <person name="Sitrit Y."/>
            <person name="Stielow J.B."/>
            <person name="Szollosi G."/>
            <person name="Zifcakova L."/>
            <person name="Stursova M."/>
            <person name="Spatafora J.W."/>
            <person name="Tedersoo L."/>
            <person name="Vaario L.M."/>
            <person name="Yamada A."/>
            <person name="Yan M."/>
            <person name="Wang P."/>
            <person name="Xu J."/>
            <person name="Bruns T."/>
            <person name="Baldrian P."/>
            <person name="Vilgalys R."/>
            <person name="Dunand C."/>
            <person name="Henrissat B."/>
            <person name="Grigoriev I.V."/>
            <person name="Hibbett D."/>
            <person name="Nagy L.G."/>
            <person name="Martin F.M."/>
        </authorList>
    </citation>
    <scope>NUCLEOTIDE SEQUENCE</scope>
    <source>
        <strain evidence="4">Prilba</strain>
    </source>
</reference>
<dbReference type="GO" id="GO:0000175">
    <property type="term" value="F:3'-5'-RNA exonuclease activity"/>
    <property type="evidence" value="ECO:0007669"/>
    <property type="project" value="TreeGrafter"/>
</dbReference>
<dbReference type="Pfam" id="PF03372">
    <property type="entry name" value="Exo_endo_phos"/>
    <property type="match status" value="1"/>
</dbReference>
<evidence type="ECO:0000256" key="2">
    <source>
        <dbReference type="ARBA" id="ARBA00022801"/>
    </source>
</evidence>
<keyword evidence="5" id="KW-1185">Reference proteome</keyword>
<dbReference type="GO" id="GO:0006139">
    <property type="term" value="P:nucleobase-containing compound metabolic process"/>
    <property type="evidence" value="ECO:0007669"/>
    <property type="project" value="UniProtKB-ARBA"/>
</dbReference>
<dbReference type="InterPro" id="IPR050410">
    <property type="entry name" value="CCR4/nocturin_mRNA_transcr"/>
</dbReference>
<evidence type="ECO:0000313" key="5">
    <source>
        <dbReference type="Proteomes" id="UP000759537"/>
    </source>
</evidence>
<dbReference type="PANTHER" id="PTHR12121:SF45">
    <property type="entry name" value="NOCTURNIN"/>
    <property type="match status" value="1"/>
</dbReference>
<proteinExistence type="inferred from homology"/>
<evidence type="ECO:0000313" key="4">
    <source>
        <dbReference type="EMBL" id="KAF8481094.1"/>
    </source>
</evidence>
<name>A0A9P5MXD0_9AGAM</name>
<keyword evidence="4" id="KW-0255">Endonuclease</keyword>
<dbReference type="GO" id="GO:0004519">
    <property type="term" value="F:endonuclease activity"/>
    <property type="evidence" value="ECO:0007669"/>
    <property type="project" value="UniProtKB-KW"/>
</dbReference>
<dbReference type="Gene3D" id="3.60.10.10">
    <property type="entry name" value="Endonuclease/exonuclease/phosphatase"/>
    <property type="match status" value="1"/>
</dbReference>
<accession>A0A9P5MXD0</accession>
<protein>
    <submittedName>
        <fullName evidence="4">Endonuclease/exonuclease/phosphatase</fullName>
    </submittedName>
</protein>
<dbReference type="OrthoDB" id="428734at2759"/>
<feature type="non-terminal residue" evidence="4">
    <location>
        <position position="1"/>
    </location>
</feature>
<dbReference type="EMBL" id="WHVB01000007">
    <property type="protein sequence ID" value="KAF8481094.1"/>
    <property type="molecule type" value="Genomic_DNA"/>
</dbReference>
<evidence type="ECO:0000259" key="3">
    <source>
        <dbReference type="Pfam" id="PF03372"/>
    </source>
</evidence>
<dbReference type="SUPFAM" id="SSF56219">
    <property type="entry name" value="DNase I-like"/>
    <property type="match status" value="1"/>
</dbReference>
<comment type="caution">
    <text evidence="4">The sequence shown here is derived from an EMBL/GenBank/DDBJ whole genome shotgun (WGS) entry which is preliminary data.</text>
</comment>
<keyword evidence="2" id="KW-0378">Hydrolase</keyword>
<dbReference type="AlphaFoldDB" id="A0A9P5MXD0"/>
<feature type="domain" description="Endonuclease/exonuclease/phosphatase" evidence="3">
    <location>
        <begin position="75"/>
        <end position="441"/>
    </location>
</feature>
<dbReference type="InterPro" id="IPR036691">
    <property type="entry name" value="Endo/exonu/phosph_ase_sf"/>
</dbReference>